<comment type="caution">
    <text evidence="2">The sequence shown here is derived from an EMBL/GenBank/DDBJ whole genome shotgun (WGS) entry which is preliminary data.</text>
</comment>
<dbReference type="Gene3D" id="2.40.50.140">
    <property type="entry name" value="Nucleic acid-binding proteins"/>
    <property type="match status" value="1"/>
</dbReference>
<accession>A0ABR6BNA2</accession>
<dbReference type="EMBL" id="JACJID010000004">
    <property type="protein sequence ID" value="MBA8928131.1"/>
    <property type="molecule type" value="Genomic_DNA"/>
</dbReference>
<dbReference type="PANTHER" id="PTHR46565:SF20">
    <property type="entry name" value="COLD SHOCK DOMAIN-CONTAINING PROTEIN 4"/>
    <property type="match status" value="1"/>
</dbReference>
<name>A0ABR6BNA2_9PSEU</name>
<dbReference type="SMART" id="SM00357">
    <property type="entry name" value="CSP"/>
    <property type="match status" value="1"/>
</dbReference>
<evidence type="ECO:0000259" key="1">
    <source>
        <dbReference type="PROSITE" id="PS51857"/>
    </source>
</evidence>
<dbReference type="Proteomes" id="UP000517916">
    <property type="component" value="Unassembled WGS sequence"/>
</dbReference>
<dbReference type="InterPro" id="IPR011129">
    <property type="entry name" value="CSD"/>
</dbReference>
<dbReference type="PRINTS" id="PR00050">
    <property type="entry name" value="COLDSHOCK"/>
</dbReference>
<organism evidence="2 3">
    <name type="scientific">Kutzneria viridogrisea</name>
    <dbReference type="NCBI Taxonomy" id="47990"/>
    <lineage>
        <taxon>Bacteria</taxon>
        <taxon>Bacillati</taxon>
        <taxon>Actinomycetota</taxon>
        <taxon>Actinomycetes</taxon>
        <taxon>Pseudonocardiales</taxon>
        <taxon>Pseudonocardiaceae</taxon>
        <taxon>Kutzneria</taxon>
    </lineage>
</organism>
<reference evidence="2 3" key="1">
    <citation type="submission" date="2020-08" db="EMBL/GenBank/DDBJ databases">
        <title>Genomic Encyclopedia of Archaeal and Bacterial Type Strains, Phase II (KMG-II): from individual species to whole genera.</title>
        <authorList>
            <person name="Goeker M."/>
        </authorList>
    </citation>
    <scope>NUCLEOTIDE SEQUENCE [LARGE SCALE GENOMIC DNA]</scope>
    <source>
        <strain evidence="2 3">DSM 43850</strain>
    </source>
</reference>
<dbReference type="PANTHER" id="PTHR46565">
    <property type="entry name" value="COLD SHOCK DOMAIN PROTEIN 2"/>
    <property type="match status" value="1"/>
</dbReference>
<dbReference type="SUPFAM" id="SSF50249">
    <property type="entry name" value="Nucleic acid-binding proteins"/>
    <property type="match status" value="1"/>
</dbReference>
<dbReference type="CDD" id="cd04458">
    <property type="entry name" value="CSP_CDS"/>
    <property type="match status" value="1"/>
</dbReference>
<gene>
    <name evidence="2" type="ORF">BC739_005348</name>
</gene>
<evidence type="ECO:0000313" key="2">
    <source>
        <dbReference type="EMBL" id="MBA8928131.1"/>
    </source>
</evidence>
<dbReference type="InterPro" id="IPR002059">
    <property type="entry name" value="CSP_DNA-bd"/>
</dbReference>
<proteinExistence type="predicted"/>
<dbReference type="RefSeq" id="WP_236650270.1">
    <property type="nucleotide sequence ID" value="NZ_BAAABQ010000030.1"/>
</dbReference>
<protein>
    <submittedName>
        <fullName evidence="2">Cold shock CspA family protein</fullName>
    </submittedName>
</protein>
<sequence>MRVVQVATGRILRFDDDRGFGFIAPDAGSEDVFVHANDLLDEKSAFKPGTAVEFEIEEGNRGLKAVDVRAVGGRRPSGSGGGSGFSVELTETLLERMPELTGGQVLRIRQLVADVARDQGVSL</sequence>
<evidence type="ECO:0000313" key="3">
    <source>
        <dbReference type="Proteomes" id="UP000517916"/>
    </source>
</evidence>
<keyword evidence="3" id="KW-1185">Reference proteome</keyword>
<feature type="domain" description="CSD" evidence="1">
    <location>
        <begin position="6"/>
        <end position="70"/>
    </location>
</feature>
<dbReference type="PROSITE" id="PS51857">
    <property type="entry name" value="CSD_2"/>
    <property type="match status" value="1"/>
</dbReference>
<dbReference type="InterPro" id="IPR012340">
    <property type="entry name" value="NA-bd_OB-fold"/>
</dbReference>
<dbReference type="Pfam" id="PF00313">
    <property type="entry name" value="CSD"/>
    <property type="match status" value="1"/>
</dbReference>